<name>A0AAV0WJ75_9HEMI</name>
<protein>
    <recommendedName>
        <fullName evidence="5">THAP-type domain-containing protein</fullName>
    </recommendedName>
</protein>
<dbReference type="Proteomes" id="UP001160148">
    <property type="component" value="Unassembled WGS sequence"/>
</dbReference>
<dbReference type="SUPFAM" id="SSF57716">
    <property type="entry name" value="Glucocorticoid receptor-like (DNA-binding domain)"/>
    <property type="match status" value="1"/>
</dbReference>
<dbReference type="AlphaFoldDB" id="A0AAV0WJ75"/>
<gene>
    <name evidence="6" type="ORF">MEUPH1_LOCUS11670</name>
</gene>
<keyword evidence="7" id="KW-1185">Reference proteome</keyword>
<keyword evidence="3" id="KW-0862">Zinc</keyword>
<sequence>MRRKWLKVLGIDRCYDWQRICSDHFLEENYKPGKKRFLFSNAIPQPYDQNGFPSKYATQSNDEIRNNVISPIEQNMQFDEKKLLILQLRRIMAKIKHGLASKQSGISNIMKP</sequence>
<dbReference type="EMBL" id="CARXXK010000002">
    <property type="protein sequence ID" value="CAI6355861.1"/>
    <property type="molecule type" value="Genomic_DNA"/>
</dbReference>
<keyword evidence="1" id="KW-0479">Metal-binding</keyword>
<dbReference type="InterPro" id="IPR006612">
    <property type="entry name" value="THAP_Znf"/>
</dbReference>
<comment type="caution">
    <text evidence="6">The sequence shown here is derived from an EMBL/GenBank/DDBJ whole genome shotgun (WGS) entry which is preliminary data.</text>
</comment>
<evidence type="ECO:0000256" key="4">
    <source>
        <dbReference type="ARBA" id="ARBA00023125"/>
    </source>
</evidence>
<organism evidence="6 7">
    <name type="scientific">Macrosiphum euphorbiae</name>
    <name type="common">potato aphid</name>
    <dbReference type="NCBI Taxonomy" id="13131"/>
    <lineage>
        <taxon>Eukaryota</taxon>
        <taxon>Metazoa</taxon>
        <taxon>Ecdysozoa</taxon>
        <taxon>Arthropoda</taxon>
        <taxon>Hexapoda</taxon>
        <taxon>Insecta</taxon>
        <taxon>Pterygota</taxon>
        <taxon>Neoptera</taxon>
        <taxon>Paraneoptera</taxon>
        <taxon>Hemiptera</taxon>
        <taxon>Sternorrhyncha</taxon>
        <taxon>Aphidomorpha</taxon>
        <taxon>Aphidoidea</taxon>
        <taxon>Aphididae</taxon>
        <taxon>Macrosiphini</taxon>
        <taxon>Macrosiphum</taxon>
    </lineage>
</organism>
<evidence type="ECO:0000259" key="5">
    <source>
        <dbReference type="Pfam" id="PF05485"/>
    </source>
</evidence>
<accession>A0AAV0WJ75</accession>
<dbReference type="GO" id="GO:0008270">
    <property type="term" value="F:zinc ion binding"/>
    <property type="evidence" value="ECO:0007669"/>
    <property type="project" value="UniProtKB-KW"/>
</dbReference>
<proteinExistence type="predicted"/>
<evidence type="ECO:0000256" key="3">
    <source>
        <dbReference type="ARBA" id="ARBA00022833"/>
    </source>
</evidence>
<keyword evidence="4" id="KW-0238">DNA-binding</keyword>
<evidence type="ECO:0000313" key="6">
    <source>
        <dbReference type="EMBL" id="CAI6355861.1"/>
    </source>
</evidence>
<reference evidence="6 7" key="1">
    <citation type="submission" date="2023-01" db="EMBL/GenBank/DDBJ databases">
        <authorList>
            <person name="Whitehead M."/>
        </authorList>
    </citation>
    <scope>NUCLEOTIDE SEQUENCE [LARGE SCALE GENOMIC DNA]</scope>
</reference>
<evidence type="ECO:0000256" key="2">
    <source>
        <dbReference type="ARBA" id="ARBA00022771"/>
    </source>
</evidence>
<feature type="domain" description="THAP-type" evidence="5">
    <location>
        <begin position="2"/>
        <end position="45"/>
    </location>
</feature>
<evidence type="ECO:0000313" key="7">
    <source>
        <dbReference type="Proteomes" id="UP001160148"/>
    </source>
</evidence>
<dbReference type="Pfam" id="PF05485">
    <property type="entry name" value="THAP"/>
    <property type="match status" value="1"/>
</dbReference>
<dbReference type="GO" id="GO:0003677">
    <property type="term" value="F:DNA binding"/>
    <property type="evidence" value="ECO:0007669"/>
    <property type="project" value="UniProtKB-KW"/>
</dbReference>
<evidence type="ECO:0000256" key="1">
    <source>
        <dbReference type="ARBA" id="ARBA00022723"/>
    </source>
</evidence>
<keyword evidence="2" id="KW-0863">Zinc-finger</keyword>